<evidence type="ECO:0000259" key="2">
    <source>
        <dbReference type="Pfam" id="PF14529"/>
    </source>
</evidence>
<feature type="domain" description="DUF4780" evidence="3">
    <location>
        <begin position="270"/>
        <end position="445"/>
    </location>
</feature>
<feature type="region of interest" description="Disordered" evidence="1">
    <location>
        <begin position="151"/>
        <end position="259"/>
    </location>
</feature>
<dbReference type="SUPFAM" id="SSF56219">
    <property type="entry name" value="DNase I-like"/>
    <property type="match status" value="1"/>
</dbReference>
<evidence type="ECO:0000313" key="4">
    <source>
        <dbReference type="EMBL" id="KOB66241.1"/>
    </source>
</evidence>
<feature type="region of interest" description="Disordered" evidence="1">
    <location>
        <begin position="452"/>
        <end position="521"/>
    </location>
</feature>
<feature type="non-terminal residue" evidence="4">
    <location>
        <position position="952"/>
    </location>
</feature>
<reference evidence="4 5" key="1">
    <citation type="journal article" date="2015" name="Genome Biol. Evol.">
        <title>The genome of winter moth (Operophtera brumata) provides a genomic perspective on sexual dimorphism and phenology.</title>
        <authorList>
            <person name="Derks M.F."/>
            <person name="Smit S."/>
            <person name="Salis L."/>
            <person name="Schijlen E."/>
            <person name="Bossers A."/>
            <person name="Mateman C."/>
            <person name="Pijl A.S."/>
            <person name="de Ridder D."/>
            <person name="Groenen M.A."/>
            <person name="Visser M.E."/>
            <person name="Megens H.J."/>
        </authorList>
    </citation>
    <scope>NUCLEOTIDE SEQUENCE [LARGE SCALE GENOMIC DNA]</scope>
    <source>
        <strain evidence="4">WM2013NL</strain>
        <tissue evidence="4">Head and thorax</tissue>
    </source>
</reference>
<feature type="region of interest" description="Disordered" evidence="1">
    <location>
        <begin position="104"/>
        <end position="133"/>
    </location>
</feature>
<feature type="domain" description="Endonuclease/exonuclease/phosphatase" evidence="2">
    <location>
        <begin position="620"/>
        <end position="735"/>
    </location>
</feature>
<accession>A0A0L7KT64</accession>
<keyword evidence="5" id="KW-1185">Reference proteome</keyword>
<feature type="compositionally biased region" description="Polar residues" evidence="1">
    <location>
        <begin position="161"/>
        <end position="174"/>
    </location>
</feature>
<protein>
    <submittedName>
        <fullName evidence="4">Retrotransposable element</fullName>
    </submittedName>
</protein>
<dbReference type="CDD" id="cd09077">
    <property type="entry name" value="R1-I-EN"/>
    <property type="match status" value="1"/>
</dbReference>
<evidence type="ECO:0000313" key="5">
    <source>
        <dbReference type="Proteomes" id="UP000037510"/>
    </source>
</evidence>
<dbReference type="InterPro" id="IPR031961">
    <property type="entry name" value="DUF4780"/>
</dbReference>
<dbReference type="Pfam" id="PF16012">
    <property type="entry name" value="DUF4780"/>
    <property type="match status" value="1"/>
</dbReference>
<dbReference type="InterPro" id="IPR036691">
    <property type="entry name" value="Endo/exonu/phosph_ase_sf"/>
</dbReference>
<dbReference type="Pfam" id="PF14529">
    <property type="entry name" value="Exo_endo_phos_2"/>
    <property type="match status" value="1"/>
</dbReference>
<sequence>MSPTGCWDSSRQALPSGHSPLLPGYKQTASNLISTAYLPQVEDRADASIANPPGWDSQLATSSAMCYEERHVLSHFTPYPEDRAYKLPVRTVVEQDTDSRLVREHWPNPGQEINFSHPTEDRAGSGWDKDTPRLQAKAYTQARVLARRKVADGGRQLQPGAKSSTQVGQTTSQAEKVRAQATPEATPATSEGNQPKRRSKPRGKRAGKLVAKARPPTTAVDPNMPKPNAKRSRPDDTTTPTGDSKRVKPGTSQRKGSASYAASFRANELCVAVMTEPYHDLTAEQATGIRTALELKFEDELLEPSTTAQTAKVHFRGKAHFSEGVLKLWCEDDYALGWLRRAVSDTASPIPGTKLVVRPQAEIQRRILCGLFIPEPNREIDKLRRLLALHNPTVNVNSWSLVKAERQTERETPGVHLLLRVPESDVDKIKQRERRLYWLFGNIYLRILEGESGNASDKGNAPTDPASRPPEKPESEQPECQLHQDTMDVVVDPPTTSKQEGAGTAKAASTPLRSGTPKPIPTIQTNLQHSLAATASLRRALEEDTETIALIQEPWIRKGRICGLNNIGGKLLFDVTVSNPRTCIYTSRHLQTLLITEFCSRDLTAVRLSSVNSQPSRDIVLASVYLPGDEDIPSPELMSLVEYCEREKLELVICTDTNAHHTLWSSDKSNVRGEELVNYLFTTNLTLLNKGSEPTFVCSRAQTIIDLTLSTDEVSRSITDWRVSDEASCSDHRWIRFNLNMTLPIPQPRRVPRKTDRSKFVKIVRSALETASAPPNNVEVEDIEKYVNKLTCILTNSFEQSCPLVTPKVGPKRHWWGPELQRLRCKAARIRGILSSEPERTIGCLKKPDNTYTKTDAETSELLLETHFPGCQITDTHNWEVYTERASSSQDWTEAQNLINREKNARLFGPCWRCSGALARSQCSGGRPARAAIGEARLYGAYVPDNTNVLPH</sequence>
<feature type="non-terminal residue" evidence="4">
    <location>
        <position position="1"/>
    </location>
</feature>
<evidence type="ECO:0000256" key="1">
    <source>
        <dbReference type="SAM" id="MobiDB-lite"/>
    </source>
</evidence>
<proteinExistence type="predicted"/>
<dbReference type="Proteomes" id="UP000037510">
    <property type="component" value="Unassembled WGS sequence"/>
</dbReference>
<gene>
    <name evidence="4" type="ORF">OBRU01_21513</name>
</gene>
<feature type="compositionally biased region" description="Polar residues" evidence="1">
    <location>
        <begin position="1"/>
        <end position="13"/>
    </location>
</feature>
<dbReference type="AlphaFoldDB" id="A0A0L7KT64"/>
<name>A0A0L7KT64_OPEBR</name>
<dbReference type="EMBL" id="JTDY01006147">
    <property type="protein sequence ID" value="KOB66241.1"/>
    <property type="molecule type" value="Genomic_DNA"/>
</dbReference>
<comment type="caution">
    <text evidence="4">The sequence shown here is derived from an EMBL/GenBank/DDBJ whole genome shotgun (WGS) entry which is preliminary data.</text>
</comment>
<dbReference type="GO" id="GO:0003824">
    <property type="term" value="F:catalytic activity"/>
    <property type="evidence" value="ECO:0007669"/>
    <property type="project" value="InterPro"/>
</dbReference>
<dbReference type="Gene3D" id="3.60.10.10">
    <property type="entry name" value="Endonuclease/exonuclease/phosphatase"/>
    <property type="match status" value="1"/>
</dbReference>
<dbReference type="PANTHER" id="PTHR33273:SF4">
    <property type="entry name" value="ENDONUCLEASE_EXONUCLEASE_PHOSPHATASE DOMAIN-CONTAINING PROTEIN"/>
    <property type="match status" value="1"/>
</dbReference>
<feature type="compositionally biased region" description="Basic residues" evidence="1">
    <location>
        <begin position="195"/>
        <end position="207"/>
    </location>
</feature>
<feature type="compositionally biased region" description="Basic and acidic residues" evidence="1">
    <location>
        <begin position="118"/>
        <end position="132"/>
    </location>
</feature>
<dbReference type="InterPro" id="IPR005135">
    <property type="entry name" value="Endo/exonuclease/phosphatase"/>
</dbReference>
<evidence type="ECO:0000259" key="3">
    <source>
        <dbReference type="Pfam" id="PF16012"/>
    </source>
</evidence>
<feature type="region of interest" description="Disordered" evidence="1">
    <location>
        <begin position="1"/>
        <end position="21"/>
    </location>
</feature>
<organism evidence="4 5">
    <name type="scientific">Operophtera brumata</name>
    <name type="common">Winter moth</name>
    <name type="synonym">Phalaena brumata</name>
    <dbReference type="NCBI Taxonomy" id="104452"/>
    <lineage>
        <taxon>Eukaryota</taxon>
        <taxon>Metazoa</taxon>
        <taxon>Ecdysozoa</taxon>
        <taxon>Arthropoda</taxon>
        <taxon>Hexapoda</taxon>
        <taxon>Insecta</taxon>
        <taxon>Pterygota</taxon>
        <taxon>Neoptera</taxon>
        <taxon>Endopterygota</taxon>
        <taxon>Lepidoptera</taxon>
        <taxon>Glossata</taxon>
        <taxon>Ditrysia</taxon>
        <taxon>Geometroidea</taxon>
        <taxon>Geometridae</taxon>
        <taxon>Larentiinae</taxon>
        <taxon>Operophtera</taxon>
    </lineage>
</organism>
<dbReference type="PANTHER" id="PTHR33273">
    <property type="entry name" value="DOMAIN-CONTAINING PROTEIN, PUTATIVE-RELATED"/>
    <property type="match status" value="1"/>
</dbReference>